<evidence type="ECO:0000313" key="2">
    <source>
        <dbReference type="Proteomes" id="UP001165064"/>
    </source>
</evidence>
<gene>
    <name evidence="1" type="ORF">Amon02_000108200</name>
</gene>
<organism evidence="1 2">
    <name type="scientific">Ambrosiozyma monospora</name>
    <name type="common">Yeast</name>
    <name type="synonym">Endomycopsis monosporus</name>
    <dbReference type="NCBI Taxonomy" id="43982"/>
    <lineage>
        <taxon>Eukaryota</taxon>
        <taxon>Fungi</taxon>
        <taxon>Dikarya</taxon>
        <taxon>Ascomycota</taxon>
        <taxon>Saccharomycotina</taxon>
        <taxon>Pichiomycetes</taxon>
        <taxon>Pichiales</taxon>
        <taxon>Pichiaceae</taxon>
        <taxon>Ambrosiozyma</taxon>
    </lineage>
</organism>
<dbReference type="Proteomes" id="UP001165064">
    <property type="component" value="Unassembled WGS sequence"/>
</dbReference>
<protein>
    <submittedName>
        <fullName evidence="1">Unnamed protein product</fullName>
    </submittedName>
</protein>
<name>A0ACB5STT9_AMBMO</name>
<evidence type="ECO:0000313" key="1">
    <source>
        <dbReference type="EMBL" id="GME72674.1"/>
    </source>
</evidence>
<proteinExistence type="predicted"/>
<sequence length="372" mass="40634">MNGSYATSAAEPVLDRSYLTPSLGSPVAYQNQQSQLYNNQPHQNPHNLMNLNMNTNMNMNNRHTSNSSASSNNRFDNNMSKSNNHKQSDANNKSPTSKNLSHVPCKFFRQGACQAGNSCPFSHATDISSDSQPCKYFQKGNCKFGVKCALAHILPDGRRVNPKTLQQAYQHHQASQMDSLSKSNLSSSLQTLTIGNQQANYNNIVPRTTRQSFSSTMNSFNSPTKPISIHQGGPSSAPSSNSAQLSMLQSKFQSPFQQYAQLSSQTAANSSFDYNNPTSPLFNNQSLATTPTSIGMAQSRLFMSSTVPTNSNNNFLNAAGSTPQTNNVSTASTSPYDSQELFQPQLLQINNLEHPLNLNSNILNNSSNNTLL</sequence>
<accession>A0ACB5STT9</accession>
<comment type="caution">
    <text evidence="1">The sequence shown here is derived from an EMBL/GenBank/DDBJ whole genome shotgun (WGS) entry which is preliminary data.</text>
</comment>
<reference evidence="1" key="1">
    <citation type="submission" date="2023-04" db="EMBL/GenBank/DDBJ databases">
        <title>Ambrosiozyma monospora NBRC 10751.</title>
        <authorList>
            <person name="Ichikawa N."/>
            <person name="Sato H."/>
            <person name="Tonouchi N."/>
        </authorList>
    </citation>
    <scope>NUCLEOTIDE SEQUENCE</scope>
    <source>
        <strain evidence="1">NBRC 10751</strain>
    </source>
</reference>
<keyword evidence="2" id="KW-1185">Reference proteome</keyword>
<dbReference type="EMBL" id="BSXS01000482">
    <property type="protein sequence ID" value="GME72674.1"/>
    <property type="molecule type" value="Genomic_DNA"/>
</dbReference>